<evidence type="ECO:0000256" key="1">
    <source>
        <dbReference type="SAM" id="Coils"/>
    </source>
</evidence>
<protein>
    <submittedName>
        <fullName evidence="4">Coiled-coil domain-containing protein 169</fullName>
    </submittedName>
</protein>
<dbReference type="GeneID" id="106514166"/>
<keyword evidence="1" id="KW-0175">Coiled coil</keyword>
<organism evidence="3 4">
    <name type="scientific">Austrofundulus limnaeus</name>
    <name type="common">Annual killifish</name>
    <dbReference type="NCBI Taxonomy" id="52670"/>
    <lineage>
        <taxon>Eukaryota</taxon>
        <taxon>Metazoa</taxon>
        <taxon>Chordata</taxon>
        <taxon>Craniata</taxon>
        <taxon>Vertebrata</taxon>
        <taxon>Euteleostomi</taxon>
        <taxon>Actinopterygii</taxon>
        <taxon>Neopterygii</taxon>
        <taxon>Teleostei</taxon>
        <taxon>Neoteleostei</taxon>
        <taxon>Acanthomorphata</taxon>
        <taxon>Ovalentaria</taxon>
        <taxon>Atherinomorphae</taxon>
        <taxon>Cyprinodontiformes</taxon>
        <taxon>Rivulidae</taxon>
        <taxon>Austrofundulus</taxon>
    </lineage>
</organism>
<dbReference type="RefSeq" id="XP_013858757.1">
    <property type="nucleotide sequence ID" value="XM_014003303.1"/>
</dbReference>
<keyword evidence="3" id="KW-1185">Reference proteome</keyword>
<dbReference type="AlphaFoldDB" id="A0A2I4ATB9"/>
<dbReference type="InterPro" id="IPR028022">
    <property type="entry name" value="DUF4600"/>
</dbReference>
<dbReference type="KEGG" id="alim:106514166"/>
<dbReference type="FunCoup" id="A0A2I4ATB9">
    <property type="interactions" value="28"/>
</dbReference>
<feature type="compositionally biased region" description="Basic residues" evidence="2">
    <location>
        <begin position="179"/>
        <end position="188"/>
    </location>
</feature>
<dbReference type="InParanoid" id="A0A2I4ATB9"/>
<evidence type="ECO:0000256" key="2">
    <source>
        <dbReference type="SAM" id="MobiDB-lite"/>
    </source>
</evidence>
<feature type="region of interest" description="Disordered" evidence="2">
    <location>
        <begin position="156"/>
        <end position="232"/>
    </location>
</feature>
<evidence type="ECO:0000313" key="3">
    <source>
        <dbReference type="Proteomes" id="UP000192220"/>
    </source>
</evidence>
<name>A0A2I4ATB9_AUSLI</name>
<gene>
    <name evidence="4" type="primary">ccdc169</name>
</gene>
<reference evidence="4" key="1">
    <citation type="submission" date="2025-08" db="UniProtKB">
        <authorList>
            <consortium name="RefSeq"/>
        </authorList>
    </citation>
    <scope>IDENTIFICATION</scope>
</reference>
<accession>A0A2I4ATB9</accession>
<dbReference type="Pfam" id="PF15372">
    <property type="entry name" value="DUF4600"/>
    <property type="match status" value="1"/>
</dbReference>
<dbReference type="PANTHER" id="PTHR28671">
    <property type="entry name" value="COILED-COIL DOMAIN-CONTAINING PROTEIN 169"/>
    <property type="match status" value="1"/>
</dbReference>
<evidence type="ECO:0000313" key="4">
    <source>
        <dbReference type="RefSeq" id="XP_013858757.1"/>
    </source>
</evidence>
<proteinExistence type="predicted"/>
<dbReference type="PANTHER" id="PTHR28671:SF3">
    <property type="entry name" value="COILED-COIL DOMAIN-CONTAINING PROTEIN 169"/>
    <property type="match status" value="1"/>
</dbReference>
<feature type="compositionally biased region" description="Low complexity" evidence="2">
    <location>
        <begin position="159"/>
        <end position="172"/>
    </location>
</feature>
<dbReference type="Proteomes" id="UP000192220">
    <property type="component" value="Unplaced"/>
</dbReference>
<dbReference type="CTD" id="728591"/>
<sequence length="232" mass="27147">MMAKEDSRFDLSRLRAELEEEKEMKEMLEESVCDLRRTIKELQERLFSVDEQGNEWKTRYETQVELNGHLDRQISHIQDRLEDMRGNPTDRLAFIRSYDDMAVETLKQHLKLLTEKRSDLQSQLMDCHLQIEHEGKAFHRANDERRAYLTEIAKLSSAQETQRSQYSTQRQRAPGSKPIRGKQIRRKTQLGSNKEGEEAEDVNGGGGDSTTERKSQKKNRLPTRITKETNPD</sequence>
<feature type="coiled-coil region" evidence="1">
    <location>
        <begin position="4"/>
        <end position="31"/>
    </location>
</feature>
<dbReference type="OrthoDB" id="6615663at2759"/>